<organism evidence="1 2">
    <name type="scientific">Petrolisthes manimaculis</name>
    <dbReference type="NCBI Taxonomy" id="1843537"/>
    <lineage>
        <taxon>Eukaryota</taxon>
        <taxon>Metazoa</taxon>
        <taxon>Ecdysozoa</taxon>
        <taxon>Arthropoda</taxon>
        <taxon>Crustacea</taxon>
        <taxon>Multicrustacea</taxon>
        <taxon>Malacostraca</taxon>
        <taxon>Eumalacostraca</taxon>
        <taxon>Eucarida</taxon>
        <taxon>Decapoda</taxon>
        <taxon>Pleocyemata</taxon>
        <taxon>Anomura</taxon>
        <taxon>Galatheoidea</taxon>
        <taxon>Porcellanidae</taxon>
        <taxon>Petrolisthes</taxon>
    </lineage>
</organism>
<evidence type="ECO:0000313" key="2">
    <source>
        <dbReference type="Proteomes" id="UP001292094"/>
    </source>
</evidence>
<proteinExistence type="predicted"/>
<gene>
    <name evidence="1" type="ORF">Pmani_028586</name>
</gene>
<protein>
    <submittedName>
        <fullName evidence="1">Uncharacterized protein</fullName>
    </submittedName>
</protein>
<sequence length="94" mass="11029">MWLLEEYYKTQHFRLEEDNGQFRQGDSYEPRAGEMEEELRYGCFANLMDVFITEFAVESPVSKRCDAASSPNVEAQGNQIILEGKIDNTWWRNV</sequence>
<evidence type="ECO:0000313" key="1">
    <source>
        <dbReference type="EMBL" id="KAK4299112.1"/>
    </source>
</evidence>
<reference evidence="1" key="1">
    <citation type="submission" date="2023-11" db="EMBL/GenBank/DDBJ databases">
        <title>Genome assemblies of two species of porcelain crab, Petrolisthes cinctipes and Petrolisthes manimaculis (Anomura: Porcellanidae).</title>
        <authorList>
            <person name="Angst P."/>
        </authorList>
    </citation>
    <scope>NUCLEOTIDE SEQUENCE</scope>
    <source>
        <strain evidence="1">PB745_02</strain>
        <tissue evidence="1">Gill</tissue>
    </source>
</reference>
<dbReference type="AlphaFoldDB" id="A0AAE1P1C2"/>
<comment type="caution">
    <text evidence="1">The sequence shown here is derived from an EMBL/GenBank/DDBJ whole genome shotgun (WGS) entry which is preliminary data.</text>
</comment>
<name>A0AAE1P1C2_9EUCA</name>
<dbReference type="Proteomes" id="UP001292094">
    <property type="component" value="Unassembled WGS sequence"/>
</dbReference>
<dbReference type="EMBL" id="JAWZYT010003297">
    <property type="protein sequence ID" value="KAK4299112.1"/>
    <property type="molecule type" value="Genomic_DNA"/>
</dbReference>
<accession>A0AAE1P1C2</accession>
<keyword evidence="2" id="KW-1185">Reference proteome</keyword>